<comment type="caution">
    <text evidence="5">The sequence shown here is derived from an EMBL/GenBank/DDBJ whole genome shotgun (WGS) entry which is preliminary data.</text>
</comment>
<dbReference type="GO" id="GO:0015768">
    <property type="term" value="P:maltose transport"/>
    <property type="evidence" value="ECO:0007669"/>
    <property type="project" value="TreeGrafter"/>
</dbReference>
<proteinExistence type="inferred from homology"/>
<dbReference type="Proteomes" id="UP000012589">
    <property type="component" value="Unassembled WGS sequence"/>
</dbReference>
<dbReference type="GO" id="GO:1901982">
    <property type="term" value="F:maltose binding"/>
    <property type="evidence" value="ECO:0007669"/>
    <property type="project" value="TreeGrafter"/>
</dbReference>
<dbReference type="Pfam" id="PF13416">
    <property type="entry name" value="SBP_bac_8"/>
    <property type="match status" value="1"/>
</dbReference>
<dbReference type="PROSITE" id="PS51257">
    <property type="entry name" value="PROKAR_LIPOPROTEIN"/>
    <property type="match status" value="1"/>
</dbReference>
<dbReference type="GO" id="GO:0055052">
    <property type="term" value="C:ATP-binding cassette (ABC) transporter complex, substrate-binding subunit-containing"/>
    <property type="evidence" value="ECO:0007669"/>
    <property type="project" value="TreeGrafter"/>
</dbReference>
<organism evidence="5 6">
    <name type="scientific">Eubacterium plexicaudatum ASF492</name>
    <dbReference type="NCBI Taxonomy" id="1235802"/>
    <lineage>
        <taxon>Bacteria</taxon>
        <taxon>Bacillati</taxon>
        <taxon>Bacillota</taxon>
        <taxon>Clostridia</taxon>
        <taxon>Eubacteriales</taxon>
        <taxon>Eubacteriaceae</taxon>
        <taxon>Eubacterium</taxon>
    </lineage>
</organism>
<comment type="similarity">
    <text evidence="1">Belongs to the bacterial solute-binding protein 1 family.</text>
</comment>
<dbReference type="OrthoDB" id="9764072at2"/>
<dbReference type="GO" id="GO:0042956">
    <property type="term" value="P:maltodextrin transmembrane transport"/>
    <property type="evidence" value="ECO:0007669"/>
    <property type="project" value="TreeGrafter"/>
</dbReference>
<sequence length="422" mass="46055">MKKKFVFMLTASVLASACFASCGKKSEDETQKADTVTDDRSLEETADKSGNVNLKFWCDEDEMALFQELIETFADDHKSEAAIKVEYEPIAAADCKNVFLEDVNNGADVFCMPDDQLLTMAASGVLEEISNADTIAAANLEGAVEAVTLEGKMYAYPLTADNGYFLYYDKAYFTDQDVKTLDRILEVCAQNGKKFVMDWSSGWYLYSFFGNTGLNLTLHEDGLTNICDWNTTEGKITGEDVAKGMLAIAKNPGFLSTQSAADAMKNGTAIAAVSGVWDIPAAKQAFGEDYGACKMPTYTCAGRQIQMASFTGYRILGVNSYSKHKAWAERLAEYLSGEECQKLRFERAERGPSNKNASASDAIANNAAISAALAQAEFGVLQKVGQKYWAPVTEFGNTMAAGNPSHIPLQDLLDQMVERITE</sequence>
<dbReference type="eggNOG" id="COG2182">
    <property type="taxonomic scope" value="Bacteria"/>
</dbReference>
<dbReference type="PATRIC" id="fig|1235802.3.peg.4401"/>
<dbReference type="InterPro" id="IPR006059">
    <property type="entry name" value="SBP"/>
</dbReference>
<dbReference type="Gene3D" id="3.40.190.10">
    <property type="entry name" value="Periplasmic binding protein-like II"/>
    <property type="match status" value="2"/>
</dbReference>
<keyword evidence="2" id="KW-0813">Transport</keyword>
<protein>
    <recommendedName>
        <fullName evidence="7">Extracellular solute-binding protein</fullName>
    </recommendedName>
</protein>
<evidence type="ECO:0000313" key="6">
    <source>
        <dbReference type="Proteomes" id="UP000012589"/>
    </source>
</evidence>
<dbReference type="EMBL" id="AQFT01000124">
    <property type="protein sequence ID" value="EMZ22055.1"/>
    <property type="molecule type" value="Genomic_DNA"/>
</dbReference>
<name>N2A7K0_9FIRM</name>
<evidence type="ECO:0000256" key="4">
    <source>
        <dbReference type="SAM" id="SignalP"/>
    </source>
</evidence>
<dbReference type="STRING" id="1235802.C823_04142"/>
<dbReference type="PANTHER" id="PTHR30061:SF50">
    <property type="entry name" value="MALTOSE_MALTODEXTRIN-BINDING PERIPLASMIC PROTEIN"/>
    <property type="match status" value="1"/>
</dbReference>
<keyword evidence="3 4" id="KW-0732">Signal</keyword>
<evidence type="ECO:0000256" key="2">
    <source>
        <dbReference type="ARBA" id="ARBA00022448"/>
    </source>
</evidence>
<keyword evidence="6" id="KW-1185">Reference proteome</keyword>
<dbReference type="PANTHER" id="PTHR30061">
    <property type="entry name" value="MALTOSE-BINDING PERIPLASMIC PROTEIN"/>
    <property type="match status" value="1"/>
</dbReference>
<evidence type="ECO:0000256" key="1">
    <source>
        <dbReference type="ARBA" id="ARBA00008520"/>
    </source>
</evidence>
<feature type="signal peptide" evidence="4">
    <location>
        <begin position="1"/>
        <end position="20"/>
    </location>
</feature>
<evidence type="ECO:0000256" key="3">
    <source>
        <dbReference type="ARBA" id="ARBA00022729"/>
    </source>
</evidence>
<evidence type="ECO:0008006" key="7">
    <source>
        <dbReference type="Google" id="ProtNLM"/>
    </source>
</evidence>
<gene>
    <name evidence="5" type="ORF">C823_04142</name>
</gene>
<accession>N2A7K0</accession>
<dbReference type="AlphaFoldDB" id="N2A7K0"/>
<feature type="chain" id="PRO_5004114582" description="Extracellular solute-binding protein" evidence="4">
    <location>
        <begin position="21"/>
        <end position="422"/>
    </location>
</feature>
<dbReference type="SUPFAM" id="SSF53850">
    <property type="entry name" value="Periplasmic binding protein-like II"/>
    <property type="match status" value="1"/>
</dbReference>
<dbReference type="HOGENOM" id="CLU_031285_17_3_9"/>
<reference evidence="5 6" key="1">
    <citation type="journal article" date="2014" name="Genome Announc.">
        <title>Draft genome sequences of the altered schaedler flora, a defined bacterial community from gnotobiotic mice.</title>
        <authorList>
            <person name="Wannemuehler M.J."/>
            <person name="Overstreet A.M."/>
            <person name="Ward D.V."/>
            <person name="Phillips G.J."/>
        </authorList>
    </citation>
    <scope>NUCLEOTIDE SEQUENCE [LARGE SCALE GENOMIC DNA]</scope>
    <source>
        <strain evidence="5 6">ASF492</strain>
    </source>
</reference>
<evidence type="ECO:0000313" key="5">
    <source>
        <dbReference type="EMBL" id="EMZ22055.1"/>
    </source>
</evidence>